<evidence type="ECO:0000313" key="2">
    <source>
        <dbReference type="EMBL" id="KAK3291730.1"/>
    </source>
</evidence>
<accession>A0AAE0H868</accession>
<dbReference type="RefSeq" id="XP_062655244.1">
    <property type="nucleotide sequence ID" value="XM_062802527.1"/>
</dbReference>
<proteinExistence type="predicted"/>
<evidence type="ECO:0000256" key="1">
    <source>
        <dbReference type="SAM" id="MobiDB-lite"/>
    </source>
</evidence>
<dbReference type="Proteomes" id="UP001278766">
    <property type="component" value="Unassembled WGS sequence"/>
</dbReference>
<keyword evidence="3" id="KW-1185">Reference proteome</keyword>
<feature type="region of interest" description="Disordered" evidence="1">
    <location>
        <begin position="23"/>
        <end position="42"/>
    </location>
</feature>
<protein>
    <submittedName>
        <fullName evidence="2">Uncharacterized protein</fullName>
    </submittedName>
</protein>
<gene>
    <name evidence="2" type="ORF">B0H64DRAFT_377326</name>
</gene>
<feature type="compositionally biased region" description="Polar residues" evidence="1">
    <location>
        <begin position="167"/>
        <end position="186"/>
    </location>
</feature>
<comment type="caution">
    <text evidence="2">The sequence shown here is derived from an EMBL/GenBank/DDBJ whole genome shotgun (WGS) entry which is preliminary data.</text>
</comment>
<feature type="region of interest" description="Disordered" evidence="1">
    <location>
        <begin position="161"/>
        <end position="186"/>
    </location>
</feature>
<reference evidence="2" key="1">
    <citation type="journal article" date="2023" name="Mol. Phylogenet. Evol.">
        <title>Genome-scale phylogeny and comparative genomics of the fungal order Sordariales.</title>
        <authorList>
            <person name="Hensen N."/>
            <person name="Bonometti L."/>
            <person name="Westerberg I."/>
            <person name="Brannstrom I.O."/>
            <person name="Guillou S."/>
            <person name="Cros-Aarteil S."/>
            <person name="Calhoun S."/>
            <person name="Haridas S."/>
            <person name="Kuo A."/>
            <person name="Mondo S."/>
            <person name="Pangilinan J."/>
            <person name="Riley R."/>
            <person name="LaButti K."/>
            <person name="Andreopoulos B."/>
            <person name="Lipzen A."/>
            <person name="Chen C."/>
            <person name="Yan M."/>
            <person name="Daum C."/>
            <person name="Ng V."/>
            <person name="Clum A."/>
            <person name="Steindorff A."/>
            <person name="Ohm R.A."/>
            <person name="Martin F."/>
            <person name="Silar P."/>
            <person name="Natvig D.O."/>
            <person name="Lalanne C."/>
            <person name="Gautier V."/>
            <person name="Ament-Velasquez S.L."/>
            <person name="Kruys A."/>
            <person name="Hutchinson M.I."/>
            <person name="Powell A.J."/>
            <person name="Barry K."/>
            <person name="Miller A.N."/>
            <person name="Grigoriev I.V."/>
            <person name="Debuchy R."/>
            <person name="Gladieux P."/>
            <person name="Hiltunen Thoren M."/>
            <person name="Johannesson H."/>
        </authorList>
    </citation>
    <scope>NUCLEOTIDE SEQUENCE</scope>
    <source>
        <strain evidence="2">CBS 168.71</strain>
    </source>
</reference>
<sequence length="220" mass="24171">MDGSGFPGREAIDLTPPVSLQADDFAWPDCPAPPPPPSPPPLPVPVLRTMDPNALEVSCFRCRSPLVQLVLDLVLLGDAEARQTDEGILDDDVHDEILEQIHRAARATSLRASQAHDFYPGVPDEYIDWEAFVPPYVCRVRGCRFYGLDFRVRVAHMINTPGETPEASLTPSPQDTTVPETSVPLSSPEVSLFDEEIPETPQWGSITASDEDKDMSIIVL</sequence>
<name>A0AAE0H868_9PEZI</name>
<dbReference type="GeneID" id="87839475"/>
<feature type="compositionally biased region" description="Pro residues" evidence="1">
    <location>
        <begin position="30"/>
        <end position="42"/>
    </location>
</feature>
<evidence type="ECO:0000313" key="3">
    <source>
        <dbReference type="Proteomes" id="UP001278766"/>
    </source>
</evidence>
<reference evidence="2" key="2">
    <citation type="submission" date="2023-06" db="EMBL/GenBank/DDBJ databases">
        <authorList>
            <consortium name="Lawrence Berkeley National Laboratory"/>
            <person name="Haridas S."/>
            <person name="Hensen N."/>
            <person name="Bonometti L."/>
            <person name="Westerberg I."/>
            <person name="Brannstrom I.O."/>
            <person name="Guillou S."/>
            <person name="Cros-Aarteil S."/>
            <person name="Calhoun S."/>
            <person name="Kuo A."/>
            <person name="Mondo S."/>
            <person name="Pangilinan J."/>
            <person name="Riley R."/>
            <person name="Labutti K."/>
            <person name="Andreopoulos B."/>
            <person name="Lipzen A."/>
            <person name="Chen C."/>
            <person name="Yanf M."/>
            <person name="Daum C."/>
            <person name="Ng V."/>
            <person name="Clum A."/>
            <person name="Steindorff A."/>
            <person name="Ohm R."/>
            <person name="Martin F."/>
            <person name="Silar P."/>
            <person name="Natvig D."/>
            <person name="Lalanne C."/>
            <person name="Gautier V."/>
            <person name="Ament-Velasquez S.L."/>
            <person name="Kruys A."/>
            <person name="Hutchinson M.I."/>
            <person name="Powell A.J."/>
            <person name="Barry K."/>
            <person name="Miller A.N."/>
            <person name="Grigoriev I.V."/>
            <person name="Debuchy R."/>
            <person name="Gladieux P."/>
            <person name="Thoren M.H."/>
            <person name="Johannesson H."/>
        </authorList>
    </citation>
    <scope>NUCLEOTIDE SEQUENCE</scope>
    <source>
        <strain evidence="2">CBS 168.71</strain>
    </source>
</reference>
<dbReference type="AlphaFoldDB" id="A0AAE0H868"/>
<dbReference type="EMBL" id="JAUEPN010000008">
    <property type="protein sequence ID" value="KAK3291730.1"/>
    <property type="molecule type" value="Genomic_DNA"/>
</dbReference>
<organism evidence="2 3">
    <name type="scientific">Chaetomium fimeti</name>
    <dbReference type="NCBI Taxonomy" id="1854472"/>
    <lineage>
        <taxon>Eukaryota</taxon>
        <taxon>Fungi</taxon>
        <taxon>Dikarya</taxon>
        <taxon>Ascomycota</taxon>
        <taxon>Pezizomycotina</taxon>
        <taxon>Sordariomycetes</taxon>
        <taxon>Sordariomycetidae</taxon>
        <taxon>Sordariales</taxon>
        <taxon>Chaetomiaceae</taxon>
        <taxon>Chaetomium</taxon>
    </lineage>
</organism>